<dbReference type="FunFam" id="3.40.640.10:FF:000056">
    <property type="entry name" value="SelA-like pyridoxal phosphate-dependent enzyme"/>
    <property type="match status" value="1"/>
</dbReference>
<dbReference type="InterPro" id="IPR018319">
    <property type="entry name" value="SelA-like"/>
</dbReference>
<name>A0A268NYC7_SHOCL</name>
<dbReference type="Proteomes" id="UP000216207">
    <property type="component" value="Unassembled WGS sequence"/>
</dbReference>
<dbReference type="PANTHER" id="PTHR32328">
    <property type="entry name" value="L-SERYL-TRNA(SEC) SELENIUM TRANSFERASE"/>
    <property type="match status" value="1"/>
</dbReference>
<comment type="similarity">
    <text evidence="3">Belongs to the SelA family.</text>
</comment>
<accession>A0A268NYC7</accession>
<gene>
    <name evidence="5" type="ORF">CHH72_14520</name>
</gene>
<organism evidence="5 6">
    <name type="scientific">Shouchella clausii</name>
    <name type="common">Alkalihalobacillus clausii</name>
    <dbReference type="NCBI Taxonomy" id="79880"/>
    <lineage>
        <taxon>Bacteria</taxon>
        <taxon>Bacillati</taxon>
        <taxon>Bacillota</taxon>
        <taxon>Bacilli</taxon>
        <taxon>Bacillales</taxon>
        <taxon>Bacillaceae</taxon>
        <taxon>Shouchella</taxon>
    </lineage>
</organism>
<feature type="modified residue" description="N6-(pyridoxal phosphate)lysine" evidence="4">
    <location>
        <position position="211"/>
    </location>
</feature>
<comment type="caution">
    <text evidence="5">The sequence shown here is derived from an EMBL/GenBank/DDBJ whole genome shotgun (WGS) entry which is preliminary data.</text>
</comment>
<evidence type="ECO:0000256" key="4">
    <source>
        <dbReference type="PIRSR" id="PIRSR618319-50"/>
    </source>
</evidence>
<dbReference type="SUPFAM" id="SSF53383">
    <property type="entry name" value="PLP-dependent transferases"/>
    <property type="match status" value="1"/>
</dbReference>
<dbReference type="RefSeq" id="WP_095326862.1">
    <property type="nucleotide sequence ID" value="NZ_NPCC01000023.1"/>
</dbReference>
<dbReference type="Pfam" id="PF03841">
    <property type="entry name" value="SelA"/>
    <property type="match status" value="1"/>
</dbReference>
<dbReference type="AlphaFoldDB" id="A0A268NYC7"/>
<dbReference type="Gene3D" id="3.40.640.10">
    <property type="entry name" value="Type I PLP-dependent aspartate aminotransferase-like (Major domain)"/>
    <property type="match status" value="1"/>
</dbReference>
<dbReference type="InterPro" id="IPR015421">
    <property type="entry name" value="PyrdxlP-dep_Trfase_major"/>
</dbReference>
<dbReference type="GO" id="GO:0004125">
    <property type="term" value="F:L-seryl-tRNA(Sec) selenium transferase activity"/>
    <property type="evidence" value="ECO:0007669"/>
    <property type="project" value="TreeGrafter"/>
</dbReference>
<evidence type="ECO:0000313" key="5">
    <source>
        <dbReference type="EMBL" id="PAE88060.1"/>
    </source>
</evidence>
<reference evidence="5 6" key="1">
    <citation type="submission" date="2017-07" db="EMBL/GenBank/DDBJ databases">
        <title>Isolation and whole genome analysis of endospore-forming bacteria from heroin.</title>
        <authorList>
            <person name="Kalinowski J."/>
            <person name="Ahrens B."/>
            <person name="Al-Dilaimi A."/>
            <person name="Winkler A."/>
            <person name="Wibberg D."/>
            <person name="Schleenbecker U."/>
            <person name="Ruckert C."/>
            <person name="Wolfel R."/>
            <person name="Grass G."/>
        </authorList>
    </citation>
    <scope>NUCLEOTIDE SEQUENCE [LARGE SCALE GENOMIC DNA]</scope>
    <source>
        <strain evidence="5 6">7539</strain>
    </source>
</reference>
<evidence type="ECO:0000313" key="6">
    <source>
        <dbReference type="Proteomes" id="UP000216207"/>
    </source>
</evidence>
<evidence type="ECO:0000256" key="3">
    <source>
        <dbReference type="ARBA" id="ARBA00044507"/>
    </source>
</evidence>
<proteinExistence type="inferred from homology"/>
<dbReference type="InterPro" id="IPR015424">
    <property type="entry name" value="PyrdxlP-dep_Trfase"/>
</dbReference>
<protein>
    <submittedName>
        <fullName evidence="5">SelA-like pyridoxal phosphate-dependent enzyme</fullName>
    </submittedName>
</protein>
<evidence type="ECO:0000256" key="1">
    <source>
        <dbReference type="ARBA" id="ARBA00001933"/>
    </source>
</evidence>
<sequence>MSIFAQFGLRKVINASGKMTALGASAVSDEVADALKRAAQDYVDIDEMMEFAGSVIAEYTGAEDGCPTCGAAAGIAIATASVITGKNLSLIERMPDSEGLKNEVIIQKGQQVHFGASIAQMVRIGGGNPIEVGNANKVEPDHIEQAITEKTAALLYIKSHHAVQKGMQSLETMMRIAKEHQLPFIVDAAAEEDFQAYIRMGADIVIYSGGKALEGPTSGLICGKKKWMEACRMQYKGVGRPMKVGKEGVAGLIAALKQYPLKEDNGDEQIERMTKLADDLADVNGLHCSIKQDEAGRAIYRAQIQVDANKAGMTAAELLHRLESGNPAIFLRHHYVNVGILSVDPRPLLKGQEDIIASEIKRILKEGQSS</sequence>
<dbReference type="EMBL" id="NPCC01000023">
    <property type="protein sequence ID" value="PAE88060.1"/>
    <property type="molecule type" value="Genomic_DNA"/>
</dbReference>
<dbReference type="InterPro" id="IPR006337">
    <property type="entry name" value="DgaE-like"/>
</dbReference>
<dbReference type="PANTHER" id="PTHR32328:SF0">
    <property type="entry name" value="L-SERYL-TRNA(SEC) SELENIUM TRANSFERASE"/>
    <property type="match status" value="1"/>
</dbReference>
<keyword evidence="2 4" id="KW-0663">Pyridoxal phosphate</keyword>
<dbReference type="NCBIfam" id="TIGR01437">
    <property type="entry name" value="selA_rel"/>
    <property type="match status" value="1"/>
</dbReference>
<comment type="cofactor">
    <cofactor evidence="1 4">
        <name>pyridoxal 5'-phosphate</name>
        <dbReference type="ChEBI" id="CHEBI:597326"/>
    </cofactor>
</comment>
<evidence type="ECO:0000256" key="2">
    <source>
        <dbReference type="ARBA" id="ARBA00022898"/>
    </source>
</evidence>